<proteinExistence type="predicted"/>
<dbReference type="GO" id="GO:0003677">
    <property type="term" value="F:DNA binding"/>
    <property type="evidence" value="ECO:0007669"/>
    <property type="project" value="InterPro"/>
</dbReference>
<dbReference type="EMBL" id="CP027843">
    <property type="protein sequence ID" value="AVQ11225.1"/>
    <property type="molecule type" value="Genomic_DNA"/>
</dbReference>
<name>A0A2P1QQN6_9LEPT</name>
<reference evidence="2 3" key="1">
    <citation type="journal article" date="2015" name="Genome Announc.">
        <title>Draft Genome Sequences of Leptospira santarosai Strains U160, U164, and U233, Isolated from Asymptomatic Cattle.</title>
        <authorList>
            <person name="Kremer F.S."/>
            <person name="Eslabao M.R."/>
            <person name="Provisor M."/>
            <person name="Woloski R.D."/>
            <person name="Ramires O.V."/>
            <person name="Moreno L.Z."/>
            <person name="Moreno A.M."/>
            <person name="Hamond C."/>
            <person name="Lilenbaum W."/>
            <person name="Dellagostin O.A."/>
        </authorList>
    </citation>
    <scope>NUCLEOTIDE SEQUENCE [LARGE SCALE GENOMIC DNA]</scope>
    <source>
        <strain evidence="2 3">U160</strain>
    </source>
</reference>
<dbReference type="AlphaFoldDB" id="A0A2P1QQN6"/>
<dbReference type="SUPFAM" id="SSF47413">
    <property type="entry name" value="lambda repressor-like DNA-binding domains"/>
    <property type="match status" value="1"/>
</dbReference>
<dbReference type="InterPro" id="IPR010982">
    <property type="entry name" value="Lambda_DNA-bd_dom_sf"/>
</dbReference>
<accession>A0A2P1QQN6</accession>
<evidence type="ECO:0000313" key="2">
    <source>
        <dbReference type="EMBL" id="AVQ11225.1"/>
    </source>
</evidence>
<evidence type="ECO:0000313" key="3">
    <source>
        <dbReference type="Proteomes" id="UP000033961"/>
    </source>
</evidence>
<dbReference type="Gene3D" id="1.10.260.40">
    <property type="entry name" value="lambda repressor-like DNA-binding domains"/>
    <property type="match status" value="1"/>
</dbReference>
<dbReference type="PROSITE" id="PS50943">
    <property type="entry name" value="HTH_CROC1"/>
    <property type="match status" value="1"/>
</dbReference>
<dbReference type="InterPro" id="IPR001387">
    <property type="entry name" value="Cro/C1-type_HTH"/>
</dbReference>
<dbReference type="Pfam" id="PF01381">
    <property type="entry name" value="HTH_3"/>
    <property type="match status" value="1"/>
</dbReference>
<evidence type="ECO:0000259" key="1">
    <source>
        <dbReference type="PROSITE" id="PS50943"/>
    </source>
</evidence>
<feature type="domain" description="HTH cro/C1-type" evidence="1">
    <location>
        <begin position="16"/>
        <end position="68"/>
    </location>
</feature>
<protein>
    <recommendedName>
        <fullName evidence="1">HTH cro/C1-type domain-containing protein</fullName>
    </recommendedName>
</protein>
<organism evidence="2 3">
    <name type="scientific">Leptospira santarosai</name>
    <dbReference type="NCBI Taxonomy" id="28183"/>
    <lineage>
        <taxon>Bacteria</taxon>
        <taxon>Pseudomonadati</taxon>
        <taxon>Spirochaetota</taxon>
        <taxon>Spirochaetia</taxon>
        <taxon>Leptospirales</taxon>
        <taxon>Leptospiraceae</taxon>
        <taxon>Leptospira</taxon>
    </lineage>
</organism>
<sequence>MTDPQVLKRLKMVFDYLKKEFNLNQKNVASKFGVTDSAITRILKGNNALTNRVLLQFESIFGISKLWIISGQGEMLLPDRDSNMEEDQKLLRSISGRSGFRELIEILLKLSDKNLAAVKALAEKLDHE</sequence>
<gene>
    <name evidence="2" type="ORF">XB16_0890</name>
</gene>
<dbReference type="Proteomes" id="UP000033961">
    <property type="component" value="Chromosome I"/>
</dbReference>
<dbReference type="CDD" id="cd00093">
    <property type="entry name" value="HTH_XRE"/>
    <property type="match status" value="1"/>
</dbReference>